<proteinExistence type="predicted"/>
<dbReference type="KEGG" id="tvd:SG34_007015"/>
<dbReference type="EMBL" id="CP059733">
    <property type="protein sequence ID" value="WDE06650.1"/>
    <property type="molecule type" value="Genomic_DNA"/>
</dbReference>
<dbReference type="Proteomes" id="UP000032352">
    <property type="component" value="Chromosome"/>
</dbReference>
<sequence>MIYSPTIAAIMGLNGAHDSVVLKLAKVKCPLKKANFERQELRIMSCLLELLDTLPEQEKQDLLQKMKVEV</sequence>
<organism evidence="1 2">
    <name type="scientific">Thalassomonas viridans</name>
    <dbReference type="NCBI Taxonomy" id="137584"/>
    <lineage>
        <taxon>Bacteria</taxon>
        <taxon>Pseudomonadati</taxon>
        <taxon>Pseudomonadota</taxon>
        <taxon>Gammaproteobacteria</taxon>
        <taxon>Alteromonadales</taxon>
        <taxon>Colwelliaceae</taxon>
        <taxon>Thalassomonas</taxon>
    </lineage>
</organism>
<evidence type="ECO:0000313" key="1">
    <source>
        <dbReference type="EMBL" id="WDE06650.1"/>
    </source>
</evidence>
<evidence type="ECO:0000313" key="2">
    <source>
        <dbReference type="Proteomes" id="UP000032352"/>
    </source>
</evidence>
<gene>
    <name evidence="1" type="ORF">SG34_007015</name>
</gene>
<dbReference type="AlphaFoldDB" id="A0AAE9Z5Y8"/>
<keyword evidence="2" id="KW-1185">Reference proteome</keyword>
<name>A0AAE9Z5Y8_9GAMM</name>
<accession>A0AAE9Z5Y8</accession>
<reference evidence="1 2" key="2">
    <citation type="journal article" date="2022" name="Mar. Drugs">
        <title>Bioassay-Guided Fractionation Leads to the Detection of Cholic Acid Generated by the Rare Thalassomonas sp.</title>
        <authorList>
            <person name="Pheiffer F."/>
            <person name="Schneider Y.K."/>
            <person name="Hansen E.H."/>
            <person name="Andersen J.H."/>
            <person name="Isaksson J."/>
            <person name="Busche T."/>
            <person name="R C."/>
            <person name="Kalinowski J."/>
            <person name="Zyl L.V."/>
            <person name="Trindade M."/>
        </authorList>
    </citation>
    <scope>NUCLEOTIDE SEQUENCE [LARGE SCALE GENOMIC DNA]</scope>
    <source>
        <strain evidence="1 2">XOM25</strain>
    </source>
</reference>
<reference evidence="1 2" key="1">
    <citation type="journal article" date="2015" name="Genome Announc.">
        <title>Draft Genome Sequences of Marine Isolates of Thalassomonas viridans and Thalassomonas actiniarum.</title>
        <authorList>
            <person name="Olonade I."/>
            <person name="van Zyl L.J."/>
            <person name="Trindade M."/>
        </authorList>
    </citation>
    <scope>NUCLEOTIDE SEQUENCE [LARGE SCALE GENOMIC DNA]</scope>
    <source>
        <strain evidence="1 2">XOM25</strain>
    </source>
</reference>
<protein>
    <submittedName>
        <fullName evidence="1">Uncharacterized protein</fullName>
    </submittedName>
</protein>
<dbReference type="RefSeq" id="WP_044837257.1">
    <property type="nucleotide sequence ID" value="NZ_CP059733.1"/>
</dbReference>